<evidence type="ECO:0000256" key="1">
    <source>
        <dbReference type="ARBA" id="ARBA00004834"/>
    </source>
</evidence>
<keyword evidence="11" id="KW-1185">Reference proteome</keyword>
<evidence type="ECO:0000256" key="5">
    <source>
        <dbReference type="PIRNR" id="PIRNR026534"/>
    </source>
</evidence>
<dbReference type="AlphaFoldDB" id="A0A1G9S718"/>
<dbReference type="PANTHER" id="PTHR43301">
    <property type="entry name" value="ARABINAN ENDO-1,5-ALPHA-L-ARABINOSIDASE"/>
    <property type="match status" value="1"/>
</dbReference>
<feature type="active site" description="Proton donor" evidence="6">
    <location>
        <position position="238"/>
    </location>
</feature>
<gene>
    <name evidence="10" type="ORF">SAMN05421823_11253</name>
</gene>
<evidence type="ECO:0000313" key="10">
    <source>
        <dbReference type="EMBL" id="SDM31313.1"/>
    </source>
</evidence>
<evidence type="ECO:0000256" key="6">
    <source>
        <dbReference type="PIRSR" id="PIRSR026534-1"/>
    </source>
</evidence>
<dbReference type="CDD" id="cd18830">
    <property type="entry name" value="GH43_CjArb43A-like"/>
    <property type="match status" value="1"/>
</dbReference>
<dbReference type="PANTHER" id="PTHR43301:SF3">
    <property type="entry name" value="ARABINAN ENDO-1,5-ALPHA-L-ARABINOSIDASE A-RELATED"/>
    <property type="match status" value="1"/>
</dbReference>
<dbReference type="EMBL" id="FNFO01000012">
    <property type="protein sequence ID" value="SDM31313.1"/>
    <property type="molecule type" value="Genomic_DNA"/>
</dbReference>
<reference evidence="10 11" key="1">
    <citation type="submission" date="2016-10" db="EMBL/GenBank/DDBJ databases">
        <authorList>
            <person name="de Groot N.N."/>
        </authorList>
    </citation>
    <scope>NUCLEOTIDE SEQUENCE [LARGE SCALE GENOMIC DNA]</scope>
    <source>
        <strain evidence="10 11">DSM 25186</strain>
    </source>
</reference>
<feature type="site" description="Important for substrate recognition" evidence="8">
    <location>
        <position position="308"/>
    </location>
</feature>
<dbReference type="Pfam" id="PF04616">
    <property type="entry name" value="Glyco_hydro_43"/>
    <property type="match status" value="1"/>
</dbReference>
<evidence type="ECO:0000256" key="3">
    <source>
        <dbReference type="ARBA" id="ARBA00022801"/>
    </source>
</evidence>
<evidence type="ECO:0000256" key="9">
    <source>
        <dbReference type="SAM" id="SignalP"/>
    </source>
</evidence>
<feature type="signal peptide" evidence="9">
    <location>
        <begin position="1"/>
        <end position="40"/>
    </location>
</feature>
<feature type="binding site" evidence="7">
    <location>
        <begin position="172"/>
        <end position="175"/>
    </location>
    <ligand>
        <name>substrate</name>
    </ligand>
</feature>
<dbReference type="GO" id="GO:0046558">
    <property type="term" value="F:arabinan endo-1,5-alpha-L-arabinosidase activity"/>
    <property type="evidence" value="ECO:0007669"/>
    <property type="project" value="InterPro"/>
</dbReference>
<sequence length="363" mass="40665">MCSQDGLRLVLRTFYPLLMKPTYFLKGCLLWLGVATALHAQPPPPQPGDKVPVHDPVMIRQDDTYYLFCTGRGIAVWSSPDLEHWKAEAPVFPEAPTWTDPVVPEFRNHIWAPDISFHNGQYYLYYSVSAFGKNTSAIGVVTNQTLHPQDPKFKWVDHGIVVKSVPGRDLWNAIDPNLMLDEDGTPWLTFGSFWSGIKLVQLQPDLLKPAESEVWYTLASRPRDAGLDVRDPGNGAIEAPFLFRKDGHYYLFVSTDYCCRGENSTYKMVVGRSDTLTGPYVDRDGKPLIAGGGTLVMEGNQDWYGVGHNSVYTFDGTDYLVFHGYDAADKGRSKLRIYPLSWSADGWPELKKKPLAPVVAGSE</sequence>
<dbReference type="PIRSF" id="PIRSF026534">
    <property type="entry name" value="Endo_alpha-L-arabinosidase"/>
    <property type="match status" value="1"/>
</dbReference>
<evidence type="ECO:0000256" key="8">
    <source>
        <dbReference type="PIRSR" id="PIRSR026534-3"/>
    </source>
</evidence>
<feature type="site" description="Important for catalytic activity, responsible for pKa modulation of the active site Glu and correct orientation of both the proton donor and substrate" evidence="8">
    <location>
        <position position="175"/>
    </location>
</feature>
<organism evidence="10 11">
    <name type="scientific">Catalinimonas alkaloidigena</name>
    <dbReference type="NCBI Taxonomy" id="1075417"/>
    <lineage>
        <taxon>Bacteria</taxon>
        <taxon>Pseudomonadati</taxon>
        <taxon>Bacteroidota</taxon>
        <taxon>Cytophagia</taxon>
        <taxon>Cytophagales</taxon>
        <taxon>Catalimonadaceae</taxon>
        <taxon>Catalinimonas</taxon>
    </lineage>
</organism>
<dbReference type="STRING" id="1075417.SAMN05421823_11253"/>
<feature type="active site" description="Proton acceptor" evidence="6">
    <location>
        <position position="55"/>
    </location>
</feature>
<dbReference type="InterPro" id="IPR023296">
    <property type="entry name" value="Glyco_hydro_beta-prop_sf"/>
</dbReference>
<proteinExistence type="inferred from homology"/>
<evidence type="ECO:0000256" key="4">
    <source>
        <dbReference type="ARBA" id="ARBA00023295"/>
    </source>
</evidence>
<feature type="binding site" evidence="7">
    <location>
        <position position="132"/>
    </location>
    <ligand>
        <name>substrate</name>
    </ligand>
</feature>
<feature type="binding site" evidence="7">
    <location>
        <begin position="192"/>
        <end position="194"/>
    </location>
    <ligand>
        <name>substrate</name>
    </ligand>
</feature>
<evidence type="ECO:0000256" key="7">
    <source>
        <dbReference type="PIRSR" id="PIRSR026534-2"/>
    </source>
</evidence>
<evidence type="ECO:0000256" key="2">
    <source>
        <dbReference type="ARBA" id="ARBA00009865"/>
    </source>
</evidence>
<dbReference type="Proteomes" id="UP000198510">
    <property type="component" value="Unassembled WGS sequence"/>
</dbReference>
<comment type="pathway">
    <text evidence="1 5">Glycan metabolism; L-arabinan degradation.</text>
</comment>
<dbReference type="InterPro" id="IPR006710">
    <property type="entry name" value="Glyco_hydro_43"/>
</dbReference>
<dbReference type="SUPFAM" id="SSF75005">
    <property type="entry name" value="Arabinanase/levansucrase/invertase"/>
    <property type="match status" value="1"/>
</dbReference>
<accession>A0A1G9S718</accession>
<dbReference type="Gene3D" id="2.115.10.20">
    <property type="entry name" value="Glycosyl hydrolase domain, family 43"/>
    <property type="match status" value="1"/>
</dbReference>
<feature type="binding site" evidence="7">
    <location>
        <position position="55"/>
    </location>
    <ligand>
        <name>substrate</name>
    </ligand>
</feature>
<dbReference type="UniPathway" id="UPA00667"/>
<evidence type="ECO:0000313" key="11">
    <source>
        <dbReference type="Proteomes" id="UP000198510"/>
    </source>
</evidence>
<protein>
    <submittedName>
        <fullName evidence="10">Arabinan endo-1,5-alpha-L-arabinosidase</fullName>
    </submittedName>
</protein>
<keyword evidence="3 5" id="KW-0378">Hydrolase</keyword>
<comment type="similarity">
    <text evidence="2 5">Belongs to the glycosyl hydrolase 43 family.</text>
</comment>
<dbReference type="GO" id="GO:0031222">
    <property type="term" value="P:arabinan catabolic process"/>
    <property type="evidence" value="ECO:0007669"/>
    <property type="project" value="UniProtKB-UniPathway"/>
</dbReference>
<keyword evidence="9" id="KW-0732">Signal</keyword>
<dbReference type="InterPro" id="IPR016840">
    <property type="entry name" value="Glyco_hydro_43_endo_a_Ara-ase"/>
</dbReference>
<keyword evidence="4 5" id="KW-0326">Glycosidase</keyword>
<name>A0A1G9S718_9BACT</name>
<dbReference type="InterPro" id="IPR050727">
    <property type="entry name" value="GH43_arabinanases"/>
</dbReference>
<feature type="chain" id="PRO_5011580849" evidence="9">
    <location>
        <begin position="41"/>
        <end position="363"/>
    </location>
</feature>